<name>A0A410S7R1_9ABAC</name>
<keyword evidence="2" id="KW-0812">Transmembrane</keyword>
<evidence type="ECO:0008006" key="5">
    <source>
        <dbReference type="Google" id="ProtNLM"/>
    </source>
</evidence>
<accession>A0A410S7R1</accession>
<protein>
    <recommendedName>
        <fullName evidence="5">Ac81</fullName>
    </recommendedName>
</protein>
<feature type="compositionally biased region" description="Basic and acidic residues" evidence="1">
    <location>
        <begin position="1"/>
        <end position="12"/>
    </location>
</feature>
<evidence type="ECO:0000313" key="4">
    <source>
        <dbReference type="Proteomes" id="UP000503509"/>
    </source>
</evidence>
<keyword evidence="4" id="KW-1185">Reference proteome</keyword>
<evidence type="ECO:0000256" key="2">
    <source>
        <dbReference type="SAM" id="Phobius"/>
    </source>
</evidence>
<dbReference type="Pfam" id="PF05820">
    <property type="entry name" value="Ac81"/>
    <property type="match status" value="1"/>
</dbReference>
<feature type="region of interest" description="Disordered" evidence="1">
    <location>
        <begin position="1"/>
        <end position="43"/>
    </location>
</feature>
<dbReference type="RefSeq" id="YP_010086497.1">
    <property type="nucleotide sequence ID" value="NC_055455.1"/>
</dbReference>
<dbReference type="Proteomes" id="UP000503509">
    <property type="component" value="Genome"/>
</dbReference>
<evidence type="ECO:0000313" key="3">
    <source>
        <dbReference type="EMBL" id="QAT90365.1"/>
    </source>
</evidence>
<evidence type="ECO:0000256" key="1">
    <source>
        <dbReference type="SAM" id="MobiDB-lite"/>
    </source>
</evidence>
<keyword evidence="2" id="KW-0472">Membrane</keyword>
<proteinExistence type="predicted"/>
<dbReference type="InterPro" id="IPR008563">
    <property type="entry name" value="AcMNPV_AC81"/>
</dbReference>
<dbReference type="KEGG" id="vg:65101683"/>
<feature type="compositionally biased region" description="Low complexity" evidence="1">
    <location>
        <begin position="32"/>
        <end position="43"/>
    </location>
</feature>
<sequence length="248" mass="28622">MLTHNYSDRRSPTPEPHPLTNQTKAIPMNAKTTDVPHPTTTTSPPNCLRMCQLNDKNLTTLSRIKYDPELLIHYVFDGIDRSENTNIIKVCKVKVKKACGTLLAHYYAQINISNGYQFEFHPGSQPRTFQTIHTDGNIILVLILCDACCKEELKSFVEGENEFNVAFKNCESILCKRKSIQTVFITLAILVLFANIFYFSWYYVLFILTMIFLLYLNNNYMISNPKIVYCCHKKTKSNGQHRQAKFFV</sequence>
<dbReference type="GeneID" id="65101683"/>
<keyword evidence="2" id="KW-1133">Transmembrane helix</keyword>
<feature type="transmembrane region" description="Helical" evidence="2">
    <location>
        <begin position="183"/>
        <end position="216"/>
    </location>
</feature>
<organism evidence="3 4">
    <name type="scientific">Spodoptera exempta nucleopolyhedrovirus</name>
    <dbReference type="NCBI Taxonomy" id="1242863"/>
    <lineage>
        <taxon>Viruses</taxon>
        <taxon>Viruses incertae sedis</taxon>
        <taxon>Naldaviricetes</taxon>
        <taxon>Lefavirales</taxon>
        <taxon>Baculoviridae</taxon>
        <taxon>Alphabaculovirus</taxon>
        <taxon>Alphabaculovirus spexemptae</taxon>
    </lineage>
</organism>
<reference evidence="3 4" key="1">
    <citation type="submission" date="2018-08" db="EMBL/GenBank/DDBJ databases">
        <title>Sequence analysis of the African armyworm, Spodoptera exempta nucleopolyhedrovirus.</title>
        <authorList>
            <person name="Escasa S.R."/>
            <person name="Mowery J.D."/>
            <person name="Bauchan G.R."/>
            <person name="Harrison R.L."/>
            <person name="Cory J.S."/>
        </authorList>
    </citation>
    <scope>NUCLEOTIDE SEQUENCE [LARGE SCALE GENOMIC DNA]</scope>
    <source>
        <strain evidence="3 4">244.1</strain>
    </source>
</reference>
<dbReference type="EMBL" id="MH717816">
    <property type="protein sequence ID" value="QAT90365.1"/>
    <property type="molecule type" value="Genomic_DNA"/>
</dbReference>